<reference evidence="2 3" key="1">
    <citation type="submission" date="2019-03" db="EMBL/GenBank/DDBJ databases">
        <title>Sequencing the genomes of 1000 actinobacteria strains.</title>
        <authorList>
            <person name="Klenk H.-P."/>
        </authorList>
    </citation>
    <scope>NUCLEOTIDE SEQUENCE [LARGE SCALE GENOMIC DNA]</scope>
    <source>
        <strain evidence="2 3">DSM 18936</strain>
    </source>
</reference>
<gene>
    <name evidence="2" type="ORF">BDK89_2932</name>
</gene>
<dbReference type="Gene3D" id="3.10.450.50">
    <property type="match status" value="1"/>
</dbReference>
<dbReference type="Proteomes" id="UP000294558">
    <property type="component" value="Unassembled WGS sequence"/>
</dbReference>
<dbReference type="OrthoDB" id="4479885at2"/>
<protein>
    <submittedName>
        <fullName evidence="2">Uncharacterized protein DUF4440</fullName>
    </submittedName>
</protein>
<keyword evidence="3" id="KW-1185">Reference proteome</keyword>
<organism evidence="2 3">
    <name type="scientific">Ilumatobacter fluminis</name>
    <dbReference type="NCBI Taxonomy" id="467091"/>
    <lineage>
        <taxon>Bacteria</taxon>
        <taxon>Bacillati</taxon>
        <taxon>Actinomycetota</taxon>
        <taxon>Acidimicrobiia</taxon>
        <taxon>Acidimicrobiales</taxon>
        <taxon>Ilumatobacteraceae</taxon>
        <taxon>Ilumatobacter</taxon>
    </lineage>
</organism>
<dbReference type="EMBL" id="SOAU01000001">
    <property type="protein sequence ID" value="TDT17324.1"/>
    <property type="molecule type" value="Genomic_DNA"/>
</dbReference>
<proteinExistence type="predicted"/>
<dbReference type="RefSeq" id="WP_133869621.1">
    <property type="nucleotide sequence ID" value="NZ_SOAU01000001.1"/>
</dbReference>
<dbReference type="SUPFAM" id="SSF54427">
    <property type="entry name" value="NTF2-like"/>
    <property type="match status" value="1"/>
</dbReference>
<feature type="domain" description="DUF4440" evidence="1">
    <location>
        <begin position="11"/>
        <end position="111"/>
    </location>
</feature>
<evidence type="ECO:0000313" key="3">
    <source>
        <dbReference type="Proteomes" id="UP000294558"/>
    </source>
</evidence>
<dbReference type="Pfam" id="PF14534">
    <property type="entry name" value="DUF4440"/>
    <property type="match status" value="1"/>
</dbReference>
<evidence type="ECO:0000313" key="2">
    <source>
        <dbReference type="EMBL" id="TDT17324.1"/>
    </source>
</evidence>
<comment type="caution">
    <text evidence="2">The sequence shown here is derived from an EMBL/GenBank/DDBJ whole genome shotgun (WGS) entry which is preliminary data.</text>
</comment>
<dbReference type="AlphaFoldDB" id="A0A4R7I2F1"/>
<sequence length="122" mass="14102">MERPRPQYFIHLEQQVWQALVDGDAEADRSLLADDFLGVYPDGFAGLDEHVDQFASEPTVSTFSVNRPRWIELGDDAHLLCYEARFRRPGSDELHRMYVSSLWQRIDGRWVNTFSQDTPAAT</sequence>
<dbReference type="InterPro" id="IPR032710">
    <property type="entry name" value="NTF2-like_dom_sf"/>
</dbReference>
<dbReference type="InterPro" id="IPR027843">
    <property type="entry name" value="DUF4440"/>
</dbReference>
<evidence type="ECO:0000259" key="1">
    <source>
        <dbReference type="Pfam" id="PF14534"/>
    </source>
</evidence>
<name>A0A4R7I2F1_9ACTN</name>
<accession>A0A4R7I2F1</accession>